<dbReference type="SUPFAM" id="SSF81901">
    <property type="entry name" value="HCP-like"/>
    <property type="match status" value="1"/>
</dbReference>
<comment type="similarity">
    <text evidence="5">Belongs to the IFIT family.</text>
</comment>
<evidence type="ECO:0000256" key="3">
    <source>
        <dbReference type="ARBA" id="ARBA00022803"/>
    </source>
</evidence>
<dbReference type="AlphaFoldDB" id="A0A3L8RTK5"/>
<evidence type="ECO:0000256" key="4">
    <source>
        <dbReference type="ARBA" id="ARBA00022859"/>
    </source>
</evidence>
<organism evidence="6 7">
    <name type="scientific">Chloebia gouldiae</name>
    <name type="common">Gouldian finch</name>
    <name type="synonym">Erythrura gouldiae</name>
    <dbReference type="NCBI Taxonomy" id="44316"/>
    <lineage>
        <taxon>Eukaryota</taxon>
        <taxon>Metazoa</taxon>
        <taxon>Chordata</taxon>
        <taxon>Craniata</taxon>
        <taxon>Vertebrata</taxon>
        <taxon>Euteleostomi</taxon>
        <taxon>Archelosauria</taxon>
        <taxon>Archosauria</taxon>
        <taxon>Dinosauria</taxon>
        <taxon>Saurischia</taxon>
        <taxon>Theropoda</taxon>
        <taxon>Coelurosauria</taxon>
        <taxon>Aves</taxon>
        <taxon>Neognathae</taxon>
        <taxon>Neoaves</taxon>
        <taxon>Telluraves</taxon>
        <taxon>Australaves</taxon>
        <taxon>Passeriformes</taxon>
        <taxon>Passeroidea</taxon>
        <taxon>Passeridae</taxon>
        <taxon>Chloebia</taxon>
    </lineage>
</organism>
<evidence type="ECO:0000256" key="2">
    <source>
        <dbReference type="ARBA" id="ARBA00022737"/>
    </source>
</evidence>
<dbReference type="SUPFAM" id="SSF48452">
    <property type="entry name" value="TPR-like"/>
    <property type="match status" value="1"/>
</dbReference>
<dbReference type="STRING" id="44316.ENSEGOP00005014666"/>
<reference evidence="6 7" key="1">
    <citation type="journal article" date="2018" name="Proc. R. Soc. B">
        <title>A non-coding region near Follistatin controls head colour polymorphism in the Gouldian finch.</title>
        <authorList>
            <person name="Toomey M.B."/>
            <person name="Marques C.I."/>
            <person name="Andrade P."/>
            <person name="Araujo P.M."/>
            <person name="Sabatino S."/>
            <person name="Gazda M.A."/>
            <person name="Afonso S."/>
            <person name="Lopes R.J."/>
            <person name="Corbo J.C."/>
            <person name="Carneiro M."/>
        </authorList>
    </citation>
    <scope>NUCLEOTIDE SEQUENCE [LARGE SCALE GENOMIC DNA]</scope>
    <source>
        <strain evidence="6">Red01</strain>
        <tissue evidence="6">Muscle</tissue>
    </source>
</reference>
<evidence type="ECO:0000256" key="5">
    <source>
        <dbReference type="ARBA" id="ARBA00038336"/>
    </source>
</evidence>
<gene>
    <name evidence="6" type="ORF">DV515_00015983</name>
</gene>
<keyword evidence="2" id="KW-0677">Repeat</keyword>
<keyword evidence="1" id="KW-0399">Innate immunity</keyword>
<evidence type="ECO:0000256" key="1">
    <source>
        <dbReference type="ARBA" id="ARBA00022588"/>
    </source>
</evidence>
<feature type="non-terminal residue" evidence="6">
    <location>
        <position position="1"/>
    </location>
</feature>
<dbReference type="Proteomes" id="UP000276834">
    <property type="component" value="Unassembled WGS sequence"/>
</dbReference>
<dbReference type="PANTHER" id="PTHR10271:SF0">
    <property type="entry name" value="INTERFERON-INDUCED PROTEIN WITH TETRATRICOPEPTIDE REPEATS 5"/>
    <property type="match status" value="1"/>
</dbReference>
<comment type="caution">
    <text evidence="6">The sequence shown here is derived from an EMBL/GenBank/DDBJ whole genome shotgun (WGS) entry which is preliminary data.</text>
</comment>
<keyword evidence="3" id="KW-0802">TPR repeat</keyword>
<dbReference type="GO" id="GO:0045087">
    <property type="term" value="P:innate immune response"/>
    <property type="evidence" value="ECO:0007669"/>
    <property type="project" value="UniProtKB-KW"/>
</dbReference>
<dbReference type="Gene3D" id="1.25.40.10">
    <property type="entry name" value="Tetratricopeptide repeat domain"/>
    <property type="match status" value="3"/>
</dbReference>
<dbReference type="EMBL" id="QUSF01000235">
    <property type="protein sequence ID" value="RLV86062.1"/>
    <property type="molecule type" value="Genomic_DNA"/>
</dbReference>
<accession>A0A3L8RTK5</accession>
<proteinExistence type="inferred from homology"/>
<dbReference type="InterPro" id="IPR011990">
    <property type="entry name" value="TPR-like_helical_dom_sf"/>
</dbReference>
<evidence type="ECO:0008006" key="8">
    <source>
        <dbReference type="Google" id="ProtNLM"/>
    </source>
</evidence>
<dbReference type="FunFam" id="1.25.40.10:FF:000036">
    <property type="entry name" value="interferon-induced protein with tetratricopeptide repeats 5"/>
    <property type="match status" value="1"/>
</dbReference>
<dbReference type="PANTHER" id="PTHR10271">
    <property type="entry name" value="INTERFERON-INDUCED PROTEIN WITH TETRATRICOPEPTIDE REPEATS"/>
    <property type="match status" value="1"/>
</dbReference>
<keyword evidence="4" id="KW-0391">Immunity</keyword>
<protein>
    <recommendedName>
        <fullName evidence="8">Interferon-induced protein with tetratricopeptide repeats 5</fullName>
    </recommendedName>
</protein>
<name>A0A3L8RTK5_CHLGU</name>
<dbReference type="GO" id="GO:0051607">
    <property type="term" value="P:defense response to virus"/>
    <property type="evidence" value="ECO:0007669"/>
    <property type="project" value="TreeGrafter"/>
</dbReference>
<dbReference type="OrthoDB" id="10043504at2759"/>
<keyword evidence="7" id="KW-1185">Reference proteome</keyword>
<sequence length="495" mass="57201">LTLVVQSHFLVAQNQLKELYNKQLTECPAQDLLLCGRGAAKPSFETDMLPAAKLSKEQLKEKLDALQCHFTWMLGAESHSPQHLLQKLDVEIKHTAHQNQLALLGLQAYLHQLNNQSKEALQSLKAAEEHKEEEQLASTAGSLIIYGNYAWIHYLQDSYQEAETCLERVQQLCPVPWDVRLIPHIQAQKGWSLLAIRARNGERARECFNMALMLEPQNRSFRTGLAMAFYSSWNSSWNSSWQPDTEREVRIQLERIVDMQPDNYRAKIYLARLLEQVDEEKSIGLAKECTEKSSDPEVLKLSALFWMPRSTERAFEIIQQALQQDPGYHLLYQALANCYKQQWVKAKEEDKDKIRCKAIKDLQKIVQTHPDLDLTLAKLQLAEFIGAKNPAQEKQIYVELERKINTLSLRCRQALSLSWGKYFLYQEKSLEKAKAKFMECYNIPLQTEHRRDSGRRLVKMADIYQSKGNTHAASAIQRFLQEANRHCPRNLLHSA</sequence>
<dbReference type="GO" id="GO:0005829">
    <property type="term" value="C:cytosol"/>
    <property type="evidence" value="ECO:0007669"/>
    <property type="project" value="TreeGrafter"/>
</dbReference>
<evidence type="ECO:0000313" key="7">
    <source>
        <dbReference type="Proteomes" id="UP000276834"/>
    </source>
</evidence>
<evidence type="ECO:0000313" key="6">
    <source>
        <dbReference type="EMBL" id="RLV86062.1"/>
    </source>
</evidence>